<protein>
    <recommendedName>
        <fullName evidence="10 13">4-hydroxy-tetrahydrodipicolinate reductase</fullName>
        <shortName evidence="13">HTPA reductase</shortName>
        <ecNumber evidence="10 13">1.17.1.8</ecNumber>
    </recommendedName>
</protein>
<comment type="function">
    <text evidence="13">Catalyzes the conversion of 4-hydroxy-tetrahydrodipicolinate (HTPA) to tetrahydrodipicolinate.</text>
</comment>
<dbReference type="InterPro" id="IPR022664">
    <property type="entry name" value="DapB_N_CS"/>
</dbReference>
<evidence type="ECO:0000259" key="14">
    <source>
        <dbReference type="Pfam" id="PF01113"/>
    </source>
</evidence>
<keyword evidence="7 13" id="KW-0520">NAD</keyword>
<dbReference type="PANTHER" id="PTHR20836:SF0">
    <property type="entry name" value="4-HYDROXY-TETRAHYDRODIPICOLINATE REDUCTASE 1, CHLOROPLASTIC-RELATED"/>
    <property type="match status" value="1"/>
</dbReference>
<feature type="binding site" evidence="13">
    <location>
        <position position="157"/>
    </location>
    <ligand>
        <name>(S)-2,3,4,5-tetrahydrodipicolinate</name>
        <dbReference type="ChEBI" id="CHEBI:16845"/>
    </ligand>
</feature>
<dbReference type="InterPro" id="IPR036291">
    <property type="entry name" value="NAD(P)-bd_dom_sf"/>
</dbReference>
<dbReference type="NCBIfam" id="TIGR00036">
    <property type="entry name" value="dapB"/>
    <property type="match status" value="1"/>
</dbReference>
<feature type="binding site" evidence="13">
    <location>
        <begin position="9"/>
        <end position="14"/>
    </location>
    <ligand>
        <name>NAD(+)</name>
        <dbReference type="ChEBI" id="CHEBI:57540"/>
    </ligand>
</feature>
<evidence type="ECO:0000256" key="11">
    <source>
        <dbReference type="ARBA" id="ARBA00049080"/>
    </source>
</evidence>
<evidence type="ECO:0000313" key="17">
    <source>
        <dbReference type="Proteomes" id="UP000738126"/>
    </source>
</evidence>
<feature type="binding site" evidence="13">
    <location>
        <begin position="166"/>
        <end position="167"/>
    </location>
    <ligand>
        <name>(S)-2,3,4,5-tetrahydrodipicolinate</name>
        <dbReference type="ChEBI" id="CHEBI:16845"/>
    </ligand>
</feature>
<evidence type="ECO:0000256" key="1">
    <source>
        <dbReference type="ARBA" id="ARBA00006642"/>
    </source>
</evidence>
<evidence type="ECO:0000256" key="3">
    <source>
        <dbReference type="ARBA" id="ARBA00022605"/>
    </source>
</evidence>
<dbReference type="Pfam" id="PF05173">
    <property type="entry name" value="DapB_C"/>
    <property type="match status" value="1"/>
</dbReference>
<dbReference type="PANTHER" id="PTHR20836">
    <property type="entry name" value="DIHYDRODIPICOLINATE REDUCTASE"/>
    <property type="match status" value="1"/>
</dbReference>
<keyword evidence="2 13" id="KW-0963">Cytoplasm</keyword>
<evidence type="ECO:0000256" key="2">
    <source>
        <dbReference type="ARBA" id="ARBA00022490"/>
    </source>
</evidence>
<dbReference type="PROSITE" id="PS01298">
    <property type="entry name" value="DAPB"/>
    <property type="match status" value="1"/>
</dbReference>
<feature type="binding site" evidence="13">
    <location>
        <begin position="123"/>
        <end position="126"/>
    </location>
    <ligand>
        <name>NAD(+)</name>
        <dbReference type="ChEBI" id="CHEBI:57540"/>
    </ligand>
</feature>
<evidence type="ECO:0000256" key="8">
    <source>
        <dbReference type="ARBA" id="ARBA00023154"/>
    </source>
</evidence>
<evidence type="ECO:0000256" key="5">
    <source>
        <dbReference type="ARBA" id="ARBA00022915"/>
    </source>
</evidence>
<feature type="active site" description="Proton donor" evidence="13">
    <location>
        <position position="160"/>
    </location>
</feature>
<comment type="catalytic activity">
    <reaction evidence="11 13">
        <text>(S)-2,3,4,5-tetrahydrodipicolinate + NADP(+) + H2O = (2S,4S)-4-hydroxy-2,3,4,5-tetrahydrodipicolinate + NADPH + H(+)</text>
        <dbReference type="Rhea" id="RHEA:35331"/>
        <dbReference type="ChEBI" id="CHEBI:15377"/>
        <dbReference type="ChEBI" id="CHEBI:15378"/>
        <dbReference type="ChEBI" id="CHEBI:16845"/>
        <dbReference type="ChEBI" id="CHEBI:57783"/>
        <dbReference type="ChEBI" id="CHEBI:58349"/>
        <dbReference type="ChEBI" id="CHEBI:67139"/>
        <dbReference type="EC" id="1.17.1.8"/>
    </reaction>
</comment>
<comment type="similarity">
    <text evidence="1 13">Belongs to the DapB family.</text>
</comment>
<keyword evidence="6 13" id="KW-0560">Oxidoreductase</keyword>
<evidence type="ECO:0000256" key="4">
    <source>
        <dbReference type="ARBA" id="ARBA00022857"/>
    </source>
</evidence>
<evidence type="ECO:0000256" key="9">
    <source>
        <dbReference type="ARBA" id="ARBA00037922"/>
    </source>
</evidence>
<gene>
    <name evidence="13" type="primary">dapB</name>
    <name evidence="16" type="ORF">CKO13_00590</name>
</gene>
<evidence type="ECO:0000259" key="15">
    <source>
        <dbReference type="Pfam" id="PF05173"/>
    </source>
</evidence>
<dbReference type="SUPFAM" id="SSF51735">
    <property type="entry name" value="NAD(P)-binding Rossmann-fold domains"/>
    <property type="match status" value="1"/>
</dbReference>
<organism evidence="16 17">
    <name type="scientific">Halorhodospira neutriphila</name>
    <dbReference type="NCBI Taxonomy" id="168379"/>
    <lineage>
        <taxon>Bacteria</taxon>
        <taxon>Pseudomonadati</taxon>
        <taxon>Pseudomonadota</taxon>
        <taxon>Gammaproteobacteria</taxon>
        <taxon>Chromatiales</taxon>
        <taxon>Ectothiorhodospiraceae</taxon>
        <taxon>Halorhodospira</taxon>
    </lineage>
</organism>
<dbReference type="PIRSF" id="PIRSF000161">
    <property type="entry name" value="DHPR"/>
    <property type="match status" value="1"/>
</dbReference>
<evidence type="ECO:0000256" key="12">
    <source>
        <dbReference type="ARBA" id="ARBA00049396"/>
    </source>
</evidence>
<evidence type="ECO:0000256" key="7">
    <source>
        <dbReference type="ARBA" id="ARBA00023027"/>
    </source>
</evidence>
<feature type="binding site" evidence="13">
    <location>
        <position position="36"/>
    </location>
    <ligand>
        <name>NADP(+)</name>
        <dbReference type="ChEBI" id="CHEBI:58349"/>
    </ligand>
</feature>
<dbReference type="HAMAP" id="MF_00102">
    <property type="entry name" value="DapB"/>
    <property type="match status" value="1"/>
</dbReference>
<keyword evidence="8 13" id="KW-0457">Lysine biosynthesis</keyword>
<evidence type="ECO:0000313" key="16">
    <source>
        <dbReference type="EMBL" id="MBK1725548.1"/>
    </source>
</evidence>
<dbReference type="Gene3D" id="3.40.50.720">
    <property type="entry name" value="NAD(P)-binding Rossmann-like Domain"/>
    <property type="match status" value="1"/>
</dbReference>
<comment type="caution">
    <text evidence="13">Was originally thought to be a dihydrodipicolinate reductase (DHDPR), catalyzing the conversion of dihydrodipicolinate to tetrahydrodipicolinate. However, it was shown in E.coli that the substrate of the enzymatic reaction is not dihydrodipicolinate (DHDP) but in fact (2S,4S)-4-hydroxy-2,3,4,5-tetrahydrodipicolinic acid (HTPA), the product released by the DapA-catalyzed reaction.</text>
</comment>
<keyword evidence="5 13" id="KW-0220">Diaminopimelate biosynthesis</keyword>
<dbReference type="InterPro" id="IPR022663">
    <property type="entry name" value="DapB_C"/>
</dbReference>
<dbReference type="CDD" id="cd02274">
    <property type="entry name" value="DHDPR_N"/>
    <property type="match status" value="1"/>
</dbReference>
<evidence type="ECO:0000256" key="13">
    <source>
        <dbReference type="HAMAP-Rule" id="MF_00102"/>
    </source>
</evidence>
<feature type="domain" description="Dihydrodipicolinate reductase N-terminal" evidence="14">
    <location>
        <begin position="4"/>
        <end position="126"/>
    </location>
</feature>
<comment type="caution">
    <text evidence="16">The sequence shown here is derived from an EMBL/GenBank/DDBJ whole genome shotgun (WGS) entry which is preliminary data.</text>
</comment>
<dbReference type="SUPFAM" id="SSF55347">
    <property type="entry name" value="Glyceraldehyde-3-phosphate dehydrogenase-like, C-terminal domain"/>
    <property type="match status" value="1"/>
</dbReference>
<evidence type="ECO:0000256" key="6">
    <source>
        <dbReference type="ARBA" id="ARBA00023002"/>
    </source>
</evidence>
<dbReference type="EMBL" id="NRSH01000003">
    <property type="protein sequence ID" value="MBK1725548.1"/>
    <property type="molecule type" value="Genomic_DNA"/>
</dbReference>
<proteinExistence type="inferred from homology"/>
<dbReference type="InterPro" id="IPR000846">
    <property type="entry name" value="DapB_N"/>
</dbReference>
<sequence>MSTAIAIVGAAGRMGRMLVDAVEHDAAAHLAAAVDRAGGEAVGRDAGELAGRGRLGVTVGDDPAAAAAAGDVVIDFSLPEATEAVAAACAAAGRPLVLGTTGLGEAQRSAVAGLAERTAVVHAANYSTGVTLLTALVEQAARAIGAHSDVEVIEAHHRHKVDAPSGTALRLGEAVADTLGRDLAECAVYGREGRTGERDRETIGFETIRAGDIVGEHTVLFAGDGERVELTHKASSRGTFAAGAVRAAHWAAAQPPGLYDMRDVLGLGG</sequence>
<reference evidence="16 17" key="1">
    <citation type="journal article" date="2020" name="Microorganisms">
        <title>Osmotic Adaptation and Compatible Solute Biosynthesis of Phototrophic Bacteria as Revealed from Genome Analyses.</title>
        <authorList>
            <person name="Imhoff J.F."/>
            <person name="Rahn T."/>
            <person name="Kunzel S."/>
            <person name="Keller A."/>
            <person name="Neulinger S.C."/>
        </authorList>
    </citation>
    <scope>NUCLEOTIDE SEQUENCE [LARGE SCALE GENOMIC DNA]</scope>
    <source>
        <strain evidence="16 17">DSM 15116</strain>
    </source>
</reference>
<feature type="active site" description="Proton donor/acceptor" evidence="13">
    <location>
        <position position="156"/>
    </location>
</feature>
<feature type="domain" description="Dihydrodipicolinate reductase C-terminal" evidence="15">
    <location>
        <begin position="129"/>
        <end position="265"/>
    </location>
</feature>
<dbReference type="InterPro" id="IPR023940">
    <property type="entry name" value="DHDPR_bac"/>
</dbReference>
<comment type="subcellular location">
    <subcellularLocation>
        <location evidence="13">Cytoplasm</location>
    </subcellularLocation>
</comment>
<comment type="catalytic activity">
    <reaction evidence="12 13">
        <text>(S)-2,3,4,5-tetrahydrodipicolinate + NAD(+) + H2O = (2S,4S)-4-hydroxy-2,3,4,5-tetrahydrodipicolinate + NADH + H(+)</text>
        <dbReference type="Rhea" id="RHEA:35323"/>
        <dbReference type="ChEBI" id="CHEBI:15377"/>
        <dbReference type="ChEBI" id="CHEBI:15378"/>
        <dbReference type="ChEBI" id="CHEBI:16845"/>
        <dbReference type="ChEBI" id="CHEBI:57540"/>
        <dbReference type="ChEBI" id="CHEBI:57945"/>
        <dbReference type="ChEBI" id="CHEBI:67139"/>
        <dbReference type="EC" id="1.17.1.8"/>
    </reaction>
</comment>
<keyword evidence="3 13" id="KW-0028">Amino-acid biosynthesis</keyword>
<feature type="binding site" evidence="13">
    <location>
        <position position="35"/>
    </location>
    <ligand>
        <name>NAD(+)</name>
        <dbReference type="ChEBI" id="CHEBI:57540"/>
    </ligand>
</feature>
<dbReference type="Pfam" id="PF01113">
    <property type="entry name" value="DapB_N"/>
    <property type="match status" value="1"/>
</dbReference>
<comment type="pathway">
    <text evidence="9 13">Amino-acid biosynthesis; L-lysine biosynthesis via DAP pathway; (S)-tetrahydrodipicolinate from L-aspartate: step 4/4.</text>
</comment>
<keyword evidence="17" id="KW-1185">Reference proteome</keyword>
<keyword evidence="4 13" id="KW-0521">NADP</keyword>
<evidence type="ECO:0000256" key="10">
    <source>
        <dbReference type="ARBA" id="ARBA00038983"/>
    </source>
</evidence>
<feature type="binding site" evidence="13">
    <location>
        <begin position="99"/>
        <end position="101"/>
    </location>
    <ligand>
        <name>NAD(+)</name>
        <dbReference type="ChEBI" id="CHEBI:57540"/>
    </ligand>
</feature>
<dbReference type="EC" id="1.17.1.8" evidence="10 13"/>
<dbReference type="Gene3D" id="3.30.360.10">
    <property type="entry name" value="Dihydrodipicolinate Reductase, domain 2"/>
    <property type="match status" value="1"/>
</dbReference>
<name>A0ABS1E3K2_9GAMM</name>
<comment type="subunit">
    <text evidence="13">Homotetramer.</text>
</comment>
<dbReference type="Proteomes" id="UP000738126">
    <property type="component" value="Unassembled WGS sequence"/>
</dbReference>
<dbReference type="RefSeq" id="WP_200255787.1">
    <property type="nucleotide sequence ID" value="NZ_NRSH01000003.1"/>
</dbReference>
<accession>A0ABS1E3K2</accession>